<evidence type="ECO:0000313" key="4">
    <source>
        <dbReference type="Proteomes" id="UP000092967"/>
    </source>
</evidence>
<dbReference type="PANTHER" id="PTHR22901:SF0">
    <property type="entry name" value="SIALATE O-ACETYLESTERASE"/>
    <property type="match status" value="1"/>
</dbReference>
<dbReference type="Gene3D" id="3.40.50.1110">
    <property type="entry name" value="SGNH hydrolase"/>
    <property type="match status" value="1"/>
</dbReference>
<sequence>MGAYCKLILFLLFVLPNVVWANVSLNAIFSNHMVVQRETKIPVWGWAEAGEKITLETTWGEKEETIAKENGTWKITLKTPKAGGPFKIIITGKNKIVIDDVLSGEVWLCTGQSNMDFALVKFLNNARESQYQPLVEVLRKEVANANDDQLRHIEVPQQTSLLKKQYNFKGAWVSAKGEDVKKITATGYFFAKELRKQLRVPVGLVECSWGGTRVQPWISEEVYLSDENIKAYFEASRKKTNEIITKVSAENYKDTVFAKKFEEWKLGGKKTPRPYPSVHPEKDKQLPATLYNGMLSAIIPYKIKGILWYQGESNSHFLEEEYQTYFTAMIKSWRKDWQQSDLPFYWMQLAGYEVPDKRSDLGWASVNDQLRRTLDLPNTGMAVLHDIGEAKDVHPHNKIDAGKRLALWALAKDYHKKVKAVSGPLFTSQKIKGNKIQIKFSEVGSGLMVGYKYLLENTKEVNEDLKWFEIVGADGVWKPAKAKIISKNKVEVWNLNVKKPIAVRYAWSSNPSGANLYNKEGLPAAVFTSEK</sequence>
<dbReference type="RefSeq" id="WP_068824520.1">
    <property type="nucleotide sequence ID" value="NZ_CP014224.1"/>
</dbReference>
<feature type="domain" description="Sialate O-acetylesterase" evidence="2">
    <location>
        <begin position="291"/>
        <end position="405"/>
    </location>
</feature>
<feature type="domain" description="Sialate O-acetylesterase" evidence="2">
    <location>
        <begin position="105"/>
        <end position="238"/>
    </location>
</feature>
<gene>
    <name evidence="3" type="ORF">AXE80_03595</name>
</gene>
<dbReference type="Pfam" id="PF03629">
    <property type="entry name" value="SASA"/>
    <property type="match status" value="2"/>
</dbReference>
<dbReference type="GO" id="GO:0005975">
    <property type="term" value="P:carbohydrate metabolic process"/>
    <property type="evidence" value="ECO:0007669"/>
    <property type="project" value="TreeGrafter"/>
</dbReference>
<dbReference type="InterPro" id="IPR005181">
    <property type="entry name" value="SASA"/>
</dbReference>
<keyword evidence="1" id="KW-0378">Hydrolase</keyword>
<dbReference type="KEGG" id="wfu:AXE80_03595"/>
<dbReference type="OrthoDB" id="9816001at2"/>
<dbReference type="STRING" id="1790137.AXE80_03595"/>
<name>A0A1B1Y3V3_9FLAO</name>
<dbReference type="SUPFAM" id="SSF52266">
    <property type="entry name" value="SGNH hydrolase"/>
    <property type="match status" value="1"/>
</dbReference>
<organism evidence="3 4">
    <name type="scientific">Wenyingzhuangia fucanilytica</name>
    <dbReference type="NCBI Taxonomy" id="1790137"/>
    <lineage>
        <taxon>Bacteria</taxon>
        <taxon>Pseudomonadati</taxon>
        <taxon>Bacteroidota</taxon>
        <taxon>Flavobacteriia</taxon>
        <taxon>Flavobacteriales</taxon>
        <taxon>Flavobacteriaceae</taxon>
        <taxon>Wenyingzhuangia</taxon>
    </lineage>
</organism>
<dbReference type="GO" id="GO:0001681">
    <property type="term" value="F:sialate O-acetylesterase activity"/>
    <property type="evidence" value="ECO:0007669"/>
    <property type="project" value="InterPro"/>
</dbReference>
<dbReference type="Proteomes" id="UP000092967">
    <property type="component" value="Chromosome"/>
</dbReference>
<dbReference type="InterPro" id="IPR039329">
    <property type="entry name" value="SIAE"/>
</dbReference>
<dbReference type="EMBL" id="CP014224">
    <property type="protein sequence ID" value="ANW95418.1"/>
    <property type="molecule type" value="Genomic_DNA"/>
</dbReference>
<evidence type="ECO:0000259" key="2">
    <source>
        <dbReference type="Pfam" id="PF03629"/>
    </source>
</evidence>
<dbReference type="PANTHER" id="PTHR22901">
    <property type="entry name" value="SIALATE O-ACETYLESTERASE"/>
    <property type="match status" value="1"/>
</dbReference>
<keyword evidence="4" id="KW-1185">Reference proteome</keyword>
<dbReference type="AlphaFoldDB" id="A0A1B1Y3V3"/>
<protein>
    <recommendedName>
        <fullName evidence="2">Sialate O-acetylesterase domain-containing protein</fullName>
    </recommendedName>
</protein>
<evidence type="ECO:0000256" key="1">
    <source>
        <dbReference type="ARBA" id="ARBA00022801"/>
    </source>
</evidence>
<evidence type="ECO:0000313" key="3">
    <source>
        <dbReference type="EMBL" id="ANW95418.1"/>
    </source>
</evidence>
<reference evidence="3 4" key="1">
    <citation type="submission" date="2016-02" db="EMBL/GenBank/DDBJ databases">
        <authorList>
            <person name="Wen L."/>
            <person name="He K."/>
            <person name="Yang H."/>
        </authorList>
    </citation>
    <scope>NUCLEOTIDE SEQUENCE [LARGE SCALE GENOMIC DNA]</scope>
    <source>
        <strain evidence="3 4">CZ1127</strain>
    </source>
</reference>
<accession>A0A1B1Y3V3</accession>
<dbReference type="InterPro" id="IPR036514">
    <property type="entry name" value="SGNH_hydro_sf"/>
</dbReference>
<proteinExistence type="predicted"/>